<protein>
    <submittedName>
        <fullName evidence="1">Tetratricopeptide TPR_2</fullName>
    </submittedName>
</protein>
<dbReference type="AlphaFoldDB" id="F0RJ07"/>
<dbReference type="HOGENOM" id="CLU_048113_0_0_0"/>
<gene>
    <name evidence="1" type="ordered locus">Deipr_0242</name>
</gene>
<dbReference type="SUPFAM" id="SSF48452">
    <property type="entry name" value="TPR-like"/>
    <property type="match status" value="2"/>
</dbReference>
<accession>F0RJ07</accession>
<evidence type="ECO:0000313" key="2">
    <source>
        <dbReference type="Proteomes" id="UP000007718"/>
    </source>
</evidence>
<dbReference type="EMBL" id="CP002536">
    <property type="protein sequence ID" value="ADY25415.1"/>
    <property type="molecule type" value="Genomic_DNA"/>
</dbReference>
<proteinExistence type="predicted"/>
<organism evidence="1 2">
    <name type="scientific">Deinococcus proteolyticus (strain ATCC 35074 / DSM 20540 / JCM 6276 / NBRC 101906 / NCIMB 13154 / VKM Ac-1939 / CCM 2703 / MRP)</name>
    <dbReference type="NCBI Taxonomy" id="693977"/>
    <lineage>
        <taxon>Bacteria</taxon>
        <taxon>Thermotogati</taxon>
        <taxon>Deinococcota</taxon>
        <taxon>Deinococci</taxon>
        <taxon>Deinococcales</taxon>
        <taxon>Deinococcaceae</taxon>
        <taxon>Deinococcus</taxon>
    </lineage>
</organism>
<dbReference type="STRING" id="693977.Deipr_0242"/>
<dbReference type="Proteomes" id="UP000007718">
    <property type="component" value="Chromosome"/>
</dbReference>
<reference evidence="1 2" key="2">
    <citation type="journal article" date="2012" name="Stand. Genomic Sci.">
        <title>Complete genome sequence of the orange-red pigmented, radioresistant Deinococcus proteolyticus type strain (MRP(T)).</title>
        <authorList>
            <person name="Copeland A."/>
            <person name="Zeytun A."/>
            <person name="Yassawong M."/>
            <person name="Nolan M."/>
            <person name="Lucas S."/>
            <person name="Hammon N."/>
            <person name="Deshpande S."/>
            <person name="Cheng J.F."/>
            <person name="Han C."/>
            <person name="Tapia R."/>
            <person name="Goodwin L.A."/>
            <person name="Pitluck S."/>
            <person name="Mavromatis K."/>
            <person name="Liolios K."/>
            <person name="Pagani I."/>
            <person name="Ivanova N."/>
            <person name="Mikhailova N."/>
            <person name="Pati A."/>
            <person name="Chen A."/>
            <person name="Palaniappan K."/>
            <person name="Land M."/>
            <person name="Hauser L."/>
            <person name="Jeffries C.D."/>
            <person name="Brambilla E.M."/>
            <person name="Rohde M."/>
            <person name="Sikorski J."/>
            <person name="Pukall R."/>
            <person name="Goker M."/>
            <person name="Detter J.C."/>
            <person name="Woyke T."/>
            <person name="Bristow J."/>
            <person name="Eisen J.A."/>
            <person name="Markowitz V."/>
            <person name="Hugenholtz P."/>
            <person name="Kyrpides N.C."/>
            <person name="Klenk H.P."/>
            <person name="Lapidus A."/>
        </authorList>
    </citation>
    <scope>NUCLEOTIDE SEQUENCE [LARGE SCALE GENOMIC DNA]</scope>
    <source>
        <strain evidence="2">ATCC 35074 / DSM 20540 / JCM 6276 / NBRC 101906 / NCIMB 13154 / VKM Ac-1939 / CCM 2703 / MRP</strain>
    </source>
</reference>
<dbReference type="RefSeq" id="WP_013614024.1">
    <property type="nucleotide sequence ID" value="NC_015161.1"/>
</dbReference>
<dbReference type="OrthoDB" id="59226at2"/>
<dbReference type="Gene3D" id="1.25.40.10">
    <property type="entry name" value="Tetratricopeptide repeat domain"/>
    <property type="match status" value="2"/>
</dbReference>
<sequence>MTDAATFWPLACEALAEGDFGQAFALLQAGTLLSAPAEQARYALLAGSLHALYGDLAVEELNLSLSEARRLDPALSEDPLFLALSAEAAARAQGPQAAPPPPQTCTAPDPLARFHALSALILAGRLGEAAAVSLDPAELPAHLSWRAAALQAEAHEGLGDSALAADLFAQAAAGARGPDRAVMLQEGAALRLAQGQLDAAAQALQEARPLYAAQPTDPQEALNLSTWHYLQAQVQLAQGQADAALSEIQAAEQLEAGHGDPSYGVALVQGQVLSALGRTEEALAAFGRAAELAQDGDRPYAQHELAVALLDLDRPLEAQEVLETIAREPGYPFQAEILADLAECDYRLGQLAQAQAGAEQALRQGAVVPASLVLGNVALEYYHLDDALAHFERVIGASPEGSRDWLIGHQMTADILAQQGFREPAQVYSHAQQALEYTPEGDEWQATLQAHRDRAAELMQGGGGRVLN</sequence>
<dbReference type="KEGG" id="dpt:Deipr_0242"/>
<dbReference type="PANTHER" id="PTHR12558:SF13">
    <property type="entry name" value="CELL DIVISION CYCLE PROTEIN 27 HOMOLOG"/>
    <property type="match status" value="1"/>
</dbReference>
<dbReference type="PANTHER" id="PTHR12558">
    <property type="entry name" value="CELL DIVISION CYCLE 16,23,27"/>
    <property type="match status" value="1"/>
</dbReference>
<keyword evidence="2" id="KW-1185">Reference proteome</keyword>
<dbReference type="InterPro" id="IPR011990">
    <property type="entry name" value="TPR-like_helical_dom_sf"/>
</dbReference>
<evidence type="ECO:0000313" key="1">
    <source>
        <dbReference type="EMBL" id="ADY25415.1"/>
    </source>
</evidence>
<dbReference type="eggNOG" id="COG0457">
    <property type="taxonomic scope" value="Bacteria"/>
</dbReference>
<reference evidence="2" key="1">
    <citation type="submission" date="2011-02" db="EMBL/GenBank/DDBJ databases">
        <title>The complete sequence of chromosome of Deinococcus proteolyticus DSM 20540.</title>
        <authorList>
            <consortium name="US DOE Joint Genome Institute (JGI-PGF)"/>
            <person name="Lucas S."/>
            <person name="Copeland A."/>
            <person name="Lapidus A."/>
            <person name="Bruce D."/>
            <person name="Goodwin L."/>
            <person name="Pitluck S."/>
            <person name="Kyrpides N."/>
            <person name="Mavromatis K."/>
            <person name="Pagani I."/>
            <person name="Ivanova N."/>
            <person name="Ovchinnikova G."/>
            <person name="Zeytun A."/>
            <person name="Detter J.C."/>
            <person name="Han C."/>
            <person name="Land M."/>
            <person name="Hauser L."/>
            <person name="Markowitz V."/>
            <person name="Cheng J.-F."/>
            <person name="Hugenholtz P."/>
            <person name="Woyke T."/>
            <person name="Wu D."/>
            <person name="Pukall R."/>
            <person name="Steenblock K."/>
            <person name="Brambilla E."/>
            <person name="Klenk H.-P."/>
            <person name="Eisen J.A."/>
        </authorList>
    </citation>
    <scope>NUCLEOTIDE SEQUENCE [LARGE SCALE GENOMIC DNA]</scope>
    <source>
        <strain evidence="2">ATCC 35074 / DSM 20540 / JCM 6276 / NBRC 101906 / NCIMB 13154 / VKM Ac-1939 / CCM 2703 / MRP</strain>
    </source>
</reference>
<name>F0RJ07_DEIPM</name>